<evidence type="ECO:0000256" key="6">
    <source>
        <dbReference type="ARBA" id="ARBA00022705"/>
    </source>
</evidence>
<dbReference type="Gene3D" id="3.70.10.10">
    <property type="match status" value="1"/>
</dbReference>
<evidence type="ECO:0000313" key="13">
    <source>
        <dbReference type="EMBL" id="KKW21246.1"/>
    </source>
</evidence>
<dbReference type="GO" id="GO:0008408">
    <property type="term" value="F:3'-5' exonuclease activity"/>
    <property type="evidence" value="ECO:0007669"/>
    <property type="project" value="InterPro"/>
</dbReference>
<proteinExistence type="inferred from homology"/>
<dbReference type="CDD" id="cd00140">
    <property type="entry name" value="beta_clamp"/>
    <property type="match status" value="1"/>
</dbReference>
<dbReference type="NCBIfam" id="TIGR00663">
    <property type="entry name" value="dnan"/>
    <property type="match status" value="1"/>
</dbReference>
<dbReference type="InterPro" id="IPR022635">
    <property type="entry name" value="DNA_polIII_beta_C"/>
</dbReference>
<dbReference type="Proteomes" id="UP000034201">
    <property type="component" value="Unassembled WGS sequence"/>
</dbReference>
<keyword evidence="8" id="KW-0238">DNA-binding</keyword>
<feature type="domain" description="DNA polymerase III beta sliding clamp C-terminal" evidence="12">
    <location>
        <begin position="246"/>
        <end position="363"/>
    </location>
</feature>
<comment type="similarity">
    <text evidence="2 9">Belongs to the beta sliding clamp family.</text>
</comment>
<evidence type="ECO:0000256" key="3">
    <source>
        <dbReference type="ARBA" id="ARBA00022490"/>
    </source>
</evidence>
<name>A0A0G1WR38_9BACT</name>
<comment type="caution">
    <text evidence="13">The sequence shown here is derived from an EMBL/GenBank/DDBJ whole genome shotgun (WGS) entry which is preliminary data.</text>
</comment>
<dbReference type="InterPro" id="IPR046938">
    <property type="entry name" value="DNA_clamp_sf"/>
</dbReference>
<dbReference type="GO" id="GO:0006271">
    <property type="term" value="P:DNA strand elongation involved in DNA replication"/>
    <property type="evidence" value="ECO:0007669"/>
    <property type="project" value="TreeGrafter"/>
</dbReference>
<evidence type="ECO:0000256" key="2">
    <source>
        <dbReference type="ARBA" id="ARBA00010752"/>
    </source>
</evidence>
<feature type="domain" description="DNA polymerase III beta sliding clamp N-terminal" evidence="10">
    <location>
        <begin position="1"/>
        <end position="118"/>
    </location>
</feature>
<evidence type="ECO:0000256" key="7">
    <source>
        <dbReference type="ARBA" id="ARBA00022932"/>
    </source>
</evidence>
<keyword evidence="4 9" id="KW-0808">Transferase</keyword>
<comment type="subcellular location">
    <subcellularLocation>
        <location evidence="1 9">Cytoplasm</location>
    </subcellularLocation>
</comment>
<organism evidence="13 14">
    <name type="scientific">Candidatus Adlerbacteria bacterium GW2011_GWC1_50_9</name>
    <dbReference type="NCBI Taxonomy" id="1618608"/>
    <lineage>
        <taxon>Bacteria</taxon>
        <taxon>Candidatus Adleribacteriota</taxon>
    </lineage>
</organism>
<accession>A0A0G1WR38</accession>
<dbReference type="InterPro" id="IPR022637">
    <property type="entry name" value="DNA_polIII_beta_cen"/>
</dbReference>
<evidence type="ECO:0000313" key="14">
    <source>
        <dbReference type="Proteomes" id="UP000034201"/>
    </source>
</evidence>
<gene>
    <name evidence="13" type="ORF">UY61_C0011G0012</name>
</gene>
<dbReference type="PANTHER" id="PTHR30478:SF0">
    <property type="entry name" value="BETA SLIDING CLAMP"/>
    <property type="match status" value="1"/>
</dbReference>
<sequence>MKAICAKEVFEYSISLAERFTGKNINLPALNTILIEAANNTLIITATNLEYAVQVSVPAKIQSPGKVAVPAKVLTQVIQSIQEENIDLEGKQETLVVKTTSREGKIIGVRSDDFPLIPKIKKTHTYTFSSLALVDGIEKILPAVSISEFKPELNGIFFKIAPKELTLAATDTFRLAEKKIKIPDGEVEAKTFILPGKIGQEIVRIFGGYERGVALSLGENQIEISTGDVRILSRLIDGMFPEYSAIIPKSFSTSLFLPKNEFANAIRSSSIFSSRLQDVHLTFSPKKVEIKAENAEIGLTTISLPCELTGKPLAINFNYRFLLDGVWGTSEDELFFGANDANAPALLRNKSDASFSYVIMPIRLT</sequence>
<evidence type="ECO:0000256" key="5">
    <source>
        <dbReference type="ARBA" id="ARBA00022695"/>
    </source>
</evidence>
<keyword evidence="6 9" id="KW-0235">DNA replication</keyword>
<dbReference type="Gene3D" id="3.10.150.10">
    <property type="entry name" value="DNA Polymerase III, subunit A, domain 2"/>
    <property type="match status" value="1"/>
</dbReference>
<dbReference type="SMART" id="SM00480">
    <property type="entry name" value="POL3Bc"/>
    <property type="match status" value="1"/>
</dbReference>
<dbReference type="AlphaFoldDB" id="A0A0G1WR38"/>
<protein>
    <recommendedName>
        <fullName evidence="9">Beta sliding clamp</fullName>
    </recommendedName>
</protein>
<dbReference type="SUPFAM" id="SSF55979">
    <property type="entry name" value="DNA clamp"/>
    <property type="match status" value="3"/>
</dbReference>
<comment type="subunit">
    <text evidence="9">Forms a ring-shaped head-to-tail homodimer around DNA.</text>
</comment>
<evidence type="ECO:0000256" key="4">
    <source>
        <dbReference type="ARBA" id="ARBA00022679"/>
    </source>
</evidence>
<evidence type="ECO:0000259" key="10">
    <source>
        <dbReference type="Pfam" id="PF00712"/>
    </source>
</evidence>
<dbReference type="GO" id="GO:0005737">
    <property type="term" value="C:cytoplasm"/>
    <property type="evidence" value="ECO:0007669"/>
    <property type="project" value="UniProtKB-SubCell"/>
</dbReference>
<keyword evidence="5 9" id="KW-0548">Nucleotidyltransferase</keyword>
<dbReference type="Pfam" id="PF02767">
    <property type="entry name" value="DNA_pol3_beta_2"/>
    <property type="match status" value="1"/>
</dbReference>
<dbReference type="InterPro" id="IPR001001">
    <property type="entry name" value="DNA_polIII_beta"/>
</dbReference>
<dbReference type="InterPro" id="IPR022634">
    <property type="entry name" value="DNA_polIII_beta_N"/>
</dbReference>
<keyword evidence="3 9" id="KW-0963">Cytoplasm</keyword>
<dbReference type="Pfam" id="PF02768">
    <property type="entry name" value="DNA_pol3_beta_3"/>
    <property type="match status" value="1"/>
</dbReference>
<dbReference type="PANTHER" id="PTHR30478">
    <property type="entry name" value="DNA POLYMERASE III SUBUNIT BETA"/>
    <property type="match status" value="1"/>
</dbReference>
<evidence type="ECO:0000256" key="8">
    <source>
        <dbReference type="ARBA" id="ARBA00023125"/>
    </source>
</evidence>
<keyword evidence="7 9" id="KW-0239">DNA-directed DNA polymerase</keyword>
<evidence type="ECO:0000259" key="12">
    <source>
        <dbReference type="Pfam" id="PF02768"/>
    </source>
</evidence>
<dbReference type="PIRSF" id="PIRSF000804">
    <property type="entry name" value="DNA_pol_III_b"/>
    <property type="match status" value="1"/>
</dbReference>
<evidence type="ECO:0000259" key="11">
    <source>
        <dbReference type="Pfam" id="PF02767"/>
    </source>
</evidence>
<evidence type="ECO:0000256" key="1">
    <source>
        <dbReference type="ARBA" id="ARBA00004496"/>
    </source>
</evidence>
<dbReference type="Pfam" id="PF00712">
    <property type="entry name" value="DNA_pol3_beta"/>
    <property type="match status" value="1"/>
</dbReference>
<feature type="domain" description="DNA polymerase III beta sliding clamp central" evidence="11">
    <location>
        <begin position="135"/>
        <end position="242"/>
    </location>
</feature>
<comment type="function">
    <text evidence="9">Confers DNA tethering and processivity to DNA polymerases and other proteins. Acts as a clamp, forming a ring around DNA (a reaction catalyzed by the clamp-loading complex) which diffuses in an ATP-independent manner freely and bidirectionally along dsDNA. Initially characterized for its ability to contact the catalytic subunit of DNA polymerase III (Pol III), a complex, multichain enzyme responsible for most of the replicative synthesis in bacteria; Pol III exhibits 3'-5' exonuclease proofreading activity. The beta chain is required for initiation of replication as well as for processivity of DNA replication.</text>
</comment>
<dbReference type="GO" id="GO:0003887">
    <property type="term" value="F:DNA-directed DNA polymerase activity"/>
    <property type="evidence" value="ECO:0007669"/>
    <property type="project" value="UniProtKB-UniRule"/>
</dbReference>
<dbReference type="EMBL" id="LCQQ01000011">
    <property type="protein sequence ID" value="KKW21246.1"/>
    <property type="molecule type" value="Genomic_DNA"/>
</dbReference>
<dbReference type="GO" id="GO:0003677">
    <property type="term" value="F:DNA binding"/>
    <property type="evidence" value="ECO:0007669"/>
    <property type="project" value="UniProtKB-UniRule"/>
</dbReference>
<dbReference type="GO" id="GO:0009360">
    <property type="term" value="C:DNA polymerase III complex"/>
    <property type="evidence" value="ECO:0007669"/>
    <property type="project" value="InterPro"/>
</dbReference>
<evidence type="ECO:0000256" key="9">
    <source>
        <dbReference type="PIRNR" id="PIRNR000804"/>
    </source>
</evidence>
<reference evidence="13 14" key="1">
    <citation type="journal article" date="2015" name="Nature">
        <title>rRNA introns, odd ribosomes, and small enigmatic genomes across a large radiation of phyla.</title>
        <authorList>
            <person name="Brown C.T."/>
            <person name="Hug L.A."/>
            <person name="Thomas B.C."/>
            <person name="Sharon I."/>
            <person name="Castelle C.J."/>
            <person name="Singh A."/>
            <person name="Wilkins M.J."/>
            <person name="Williams K.H."/>
            <person name="Banfield J.F."/>
        </authorList>
    </citation>
    <scope>NUCLEOTIDE SEQUENCE [LARGE SCALE GENOMIC DNA]</scope>
</reference>